<protein>
    <submittedName>
        <fullName evidence="1">Uncharacterized protein</fullName>
    </submittedName>
</protein>
<comment type="caution">
    <text evidence="1">The sequence shown here is derived from an EMBL/GenBank/DDBJ whole genome shotgun (WGS) entry which is preliminary data.</text>
</comment>
<reference evidence="1 2" key="1">
    <citation type="submission" date="2019-09" db="EMBL/GenBank/DDBJ databases">
        <title>Genome sequence of Adhaeribacter sp. M2.</title>
        <authorList>
            <person name="Srinivasan S."/>
        </authorList>
    </citation>
    <scope>NUCLEOTIDE SEQUENCE [LARGE SCALE GENOMIC DNA]</scope>
    <source>
        <strain evidence="1 2">M2</strain>
    </source>
</reference>
<organism evidence="1 2">
    <name type="scientific">Adhaeribacter soli</name>
    <dbReference type="NCBI Taxonomy" id="2607655"/>
    <lineage>
        <taxon>Bacteria</taxon>
        <taxon>Pseudomonadati</taxon>
        <taxon>Bacteroidota</taxon>
        <taxon>Cytophagia</taxon>
        <taxon>Cytophagales</taxon>
        <taxon>Hymenobacteraceae</taxon>
        <taxon>Adhaeribacter</taxon>
    </lineage>
</organism>
<dbReference type="EMBL" id="VTWT01000004">
    <property type="protein sequence ID" value="KAA9338841.1"/>
    <property type="molecule type" value="Genomic_DNA"/>
</dbReference>
<evidence type="ECO:0000313" key="1">
    <source>
        <dbReference type="EMBL" id="KAA9338841.1"/>
    </source>
</evidence>
<dbReference type="Proteomes" id="UP000326570">
    <property type="component" value="Unassembled WGS sequence"/>
</dbReference>
<name>A0A5N1IX71_9BACT</name>
<dbReference type="RefSeq" id="WP_150903475.1">
    <property type="nucleotide sequence ID" value="NZ_VTWT01000004.1"/>
</dbReference>
<proteinExistence type="predicted"/>
<keyword evidence="2" id="KW-1185">Reference proteome</keyword>
<evidence type="ECO:0000313" key="2">
    <source>
        <dbReference type="Proteomes" id="UP000326570"/>
    </source>
</evidence>
<gene>
    <name evidence="1" type="ORF">F0P94_08590</name>
</gene>
<dbReference type="AlphaFoldDB" id="A0A5N1IX71"/>
<sequence length="214" mass="25307">MIHESFYWKEELYKSYLTVAKFRHLKSVSEKSLVKLEKALLMGAYIIRKLDEAQKIPPDFLLNKEILSFRSKKDTVVDHLNWHRFEKHYDFDKVFKVEKDWRFILNQLIHSFSLIYSTDDTDKFDGILINSDQTKKVGIFFLPLKTLLTIFLSISEGDITDAYYKREININGSDEKSKVSELKLVKAIYLYPNGFNVDKIVTQTLNGEIYKRLF</sequence>
<accession>A0A5N1IX71</accession>